<dbReference type="AlphaFoldDB" id="A0AAJ2NQT0"/>
<dbReference type="SMART" id="SM00065">
    <property type="entry name" value="GAF"/>
    <property type="match status" value="1"/>
</dbReference>
<dbReference type="InterPro" id="IPR041522">
    <property type="entry name" value="CdaR_GGDEF"/>
</dbReference>
<feature type="coiled-coil region" evidence="2">
    <location>
        <begin position="175"/>
        <end position="202"/>
    </location>
</feature>
<dbReference type="Pfam" id="PF13185">
    <property type="entry name" value="GAF_2"/>
    <property type="match status" value="1"/>
</dbReference>
<evidence type="ECO:0000256" key="2">
    <source>
        <dbReference type="SAM" id="Coils"/>
    </source>
</evidence>
<comment type="similarity">
    <text evidence="1">Belongs to the CdaR family.</text>
</comment>
<evidence type="ECO:0000313" key="5">
    <source>
        <dbReference type="Proteomes" id="UP001285636"/>
    </source>
</evidence>
<dbReference type="RefSeq" id="WP_323467384.1">
    <property type="nucleotide sequence ID" value="NZ_CP144224.1"/>
</dbReference>
<proteinExistence type="inferred from homology"/>
<dbReference type="InterPro" id="IPR025736">
    <property type="entry name" value="PucR_C-HTH_dom"/>
</dbReference>
<dbReference type="Gene3D" id="1.10.10.2840">
    <property type="entry name" value="PucR C-terminal helix-turn-helix domain"/>
    <property type="match status" value="1"/>
</dbReference>
<evidence type="ECO:0000256" key="1">
    <source>
        <dbReference type="ARBA" id="ARBA00006754"/>
    </source>
</evidence>
<dbReference type="EMBL" id="JAWJAY010000004">
    <property type="protein sequence ID" value="MDV2886758.1"/>
    <property type="molecule type" value="Genomic_DNA"/>
</dbReference>
<dbReference type="Pfam" id="PF13556">
    <property type="entry name" value="HTH_30"/>
    <property type="match status" value="1"/>
</dbReference>
<evidence type="ECO:0000259" key="3">
    <source>
        <dbReference type="SMART" id="SM00065"/>
    </source>
</evidence>
<organism evidence="4 5">
    <name type="scientific">Alkalihalophilus pseudofirmus</name>
    <name type="common">Bacillus pseudofirmus</name>
    <dbReference type="NCBI Taxonomy" id="79885"/>
    <lineage>
        <taxon>Bacteria</taxon>
        <taxon>Bacillati</taxon>
        <taxon>Bacillota</taxon>
        <taxon>Bacilli</taxon>
        <taxon>Bacillales</taxon>
        <taxon>Bacillaceae</taxon>
        <taxon>Alkalihalophilus</taxon>
    </lineage>
</organism>
<dbReference type="SUPFAM" id="SSF55781">
    <property type="entry name" value="GAF domain-like"/>
    <property type="match status" value="1"/>
</dbReference>
<reference evidence="4" key="1">
    <citation type="submission" date="2023-10" db="EMBL/GenBank/DDBJ databases">
        <title>Screening of Alkalihalophilus pseudofirmusBZ-TG-HK211 and Its Alleviation of Salt Stress on Rapeseed Growth.</title>
        <authorList>
            <person name="Zhao B."/>
            <person name="Guo T."/>
        </authorList>
    </citation>
    <scope>NUCLEOTIDE SEQUENCE</scope>
    <source>
        <strain evidence="4">BZ-TG-HK211</strain>
    </source>
</reference>
<dbReference type="InterPro" id="IPR003018">
    <property type="entry name" value="GAF"/>
</dbReference>
<dbReference type="InterPro" id="IPR029016">
    <property type="entry name" value="GAF-like_dom_sf"/>
</dbReference>
<dbReference type="PANTHER" id="PTHR33744:SF1">
    <property type="entry name" value="DNA-BINDING TRANSCRIPTIONAL ACTIVATOR ADER"/>
    <property type="match status" value="1"/>
</dbReference>
<gene>
    <name evidence="4" type="ORF">RYX45_16315</name>
</gene>
<name>A0AAJ2NQT0_ALKPS</name>
<dbReference type="PANTHER" id="PTHR33744">
    <property type="entry name" value="CARBOHYDRATE DIACID REGULATOR"/>
    <property type="match status" value="1"/>
</dbReference>
<dbReference type="InterPro" id="IPR051448">
    <property type="entry name" value="CdaR-like_regulators"/>
</dbReference>
<dbReference type="Proteomes" id="UP001285636">
    <property type="component" value="Unassembled WGS sequence"/>
</dbReference>
<keyword evidence="2" id="KW-0175">Coiled coil</keyword>
<dbReference type="Gene3D" id="3.30.450.40">
    <property type="match status" value="1"/>
</dbReference>
<evidence type="ECO:0000313" key="4">
    <source>
        <dbReference type="EMBL" id="MDV2886758.1"/>
    </source>
</evidence>
<protein>
    <submittedName>
        <fullName evidence="4">Helix-turn-helix domain-containing protein</fullName>
    </submittedName>
</protein>
<feature type="domain" description="GAF" evidence="3">
    <location>
        <begin position="25"/>
        <end position="183"/>
    </location>
</feature>
<sequence length="618" mass="69964">MEDTLNRKQLKLLMDVSNVLNSSVDIDHTIDSIMRETINAIDAADGGVLFLYDEKENVLLPKSSQGFRLHNIDNVRLAPGESMTGLAFLAKNCLVFPTQELIKKTTSSMNKTSFVELEKAIPHYPSAAICAPIIRDGKSIGVITLDCFYSNKEFTQEDINLVEAIAHQAAVALEKANLYKAKEEHLNEMQHLNEKMVEQNALLKRSIDIHSNLTDLVLHGEGLSSIMHYIYQNIGYHAILISELGHVMASTIDSPFTRVETQTLLNSLEEAANETNPISPIKLTCKQLGDVSVVLLPIGSAEGNLGVLALLADGEISEMILAALGHACAVISLEILKNQAAFDTEQTLKGEFIEELLSGNVDRAFFERAKHLNLSEKGHFTSFMLRFREFDVTNQYDNHLQRQMVVLIQKYIDENLHSGVAVAKNEQILVVISFEHPSARETREYQLNELLSYIKQQIKLKEWKTDIQCGIGRSYTHLTQLKKSFHEASKCIQFLRSYDLHIDELRYLDLGVQRLLLQNTKEELTDFVEETLGPLLQYERSKKTELLETLILYLDHNQNVKKTAEAMHIHLNTLAYRLKRVETILEVDFQDSRQFLDVHMALNLYQYLQKGAVGIPST</sequence>
<comment type="caution">
    <text evidence="4">The sequence shown here is derived from an EMBL/GenBank/DDBJ whole genome shotgun (WGS) entry which is preliminary data.</text>
</comment>
<accession>A0AAJ2NQT0</accession>
<dbReference type="InterPro" id="IPR042070">
    <property type="entry name" value="PucR_C-HTH_sf"/>
</dbReference>
<dbReference type="Pfam" id="PF17853">
    <property type="entry name" value="GGDEF_2"/>
    <property type="match status" value="1"/>
</dbReference>